<dbReference type="Pfam" id="PF02956">
    <property type="entry name" value="TT_ORF1"/>
    <property type="match status" value="1"/>
</dbReference>
<comment type="function">
    <text evidence="6">Self-assembles to form an icosahedral capsid.</text>
</comment>
<dbReference type="EMBL" id="PP816662">
    <property type="protein sequence ID" value="XCH55908.1"/>
    <property type="molecule type" value="Genomic_DNA"/>
</dbReference>
<evidence type="ECO:0000256" key="3">
    <source>
        <dbReference type="ARBA" id="ARBA00022431"/>
    </source>
</evidence>
<dbReference type="InterPro" id="IPR004219">
    <property type="entry name" value="TTvirus_Unk"/>
</dbReference>
<keyword evidence="4 6" id="KW-0167">Capsid protein</keyword>
<evidence type="ECO:0000313" key="8">
    <source>
        <dbReference type="EMBL" id="XCH55908.1"/>
    </source>
</evidence>
<organism evidence="8">
    <name type="scientific">Betatorquevirus homini1</name>
    <dbReference type="NCBI Taxonomy" id="3048395"/>
    <lineage>
        <taxon>Viruses</taxon>
        <taxon>Monodnaviria</taxon>
        <taxon>Shotokuvirae</taxon>
        <taxon>Commensaviricota</taxon>
        <taxon>Cardeaviricetes</taxon>
        <taxon>Sanitavirales</taxon>
        <taxon>Anelloviridae</taxon>
        <taxon>Betatorquevirus</taxon>
    </lineage>
</organism>
<evidence type="ECO:0000256" key="7">
    <source>
        <dbReference type="SAM" id="Coils"/>
    </source>
</evidence>
<proteinExistence type="inferred from homology"/>
<keyword evidence="5 6" id="KW-0946">Virion</keyword>
<comment type="subcellular location">
    <subcellularLocation>
        <location evidence="1 6">Virion</location>
    </subcellularLocation>
</comment>
<dbReference type="GO" id="GO:0039615">
    <property type="term" value="C:T=1 icosahedral viral capsid"/>
    <property type="evidence" value="ECO:0007669"/>
    <property type="project" value="UniProtKB-UniRule"/>
</dbReference>
<evidence type="ECO:0000256" key="2">
    <source>
        <dbReference type="ARBA" id="ARBA00006131"/>
    </source>
</evidence>
<accession>A0AAU8H4L3</accession>
<keyword evidence="7" id="KW-0175">Coiled coil</keyword>
<evidence type="ECO:0000256" key="4">
    <source>
        <dbReference type="ARBA" id="ARBA00022561"/>
    </source>
</evidence>
<evidence type="ECO:0000256" key="1">
    <source>
        <dbReference type="ARBA" id="ARBA00004328"/>
    </source>
</evidence>
<sequence>MPPFNYYRRFYRYRPRYYRRTRFRTWRSRQAIRRRHRRRRWVRKRRFLKLKKRKLKKIRLLQWQPDSIRKCHIKGQLCLLTCGINRINNNFTLTSESYVPVGEPGGGGWSIMQITLRALFDEYQHYRNWWTSSNCGLPLVKYMGCRIKFYNSNDCDYIVTVQRTGPFEVDRDMYLNTQPSRHMMNRKSFIVTKLNPNKKRKPYIKKYYRPPALLQNKWYFSQDILNTPLILFTVSSCSLDQMYGPNDQISTNITFLSLNTTLFQNPYWELDDKTPYFPKVTGTINNIGLYTYGNGGDPSKQRNWKALIPLYETQKWKKQHNTHNNDWTNTYEEMQNPEKWANPFSYTAHEETNDILIYYGTPPTKETYSTSPLLQTITGLYQECRYNPFKDKGTGNIIYLKSTKTQQGSFLSLPTDNRIVLKDFPIWLATWGWISWLQKSKPVHHLEEDYQLVIQSPYIYPPMPCYLPLDKYFTHNDGKNLTETDKAHWHPKLEMQLETLSKFAETGPAATKINKQKQIQIHAFYDFYFKWGGCPAPMENICNPADQEKFPNPNNILKELTLENPETPKEHYIYKFDERDGLLTNAASKRLKKDIETTKYFTEFGAKDPLLQIEAPQQTQTEAAQEETEEEIKEQLQLLKQQRDQLRHRINRLTKNRKLFPIP</sequence>
<reference evidence="8" key="1">
    <citation type="submission" date="2024-05" db="EMBL/GenBank/DDBJ databases">
        <authorList>
            <person name="Laubscher F."/>
            <person name="Chudzinski V."/>
            <person name="Cordey S."/>
            <person name="Hosszu-Fellous K."/>
            <person name="Kaiser L."/>
        </authorList>
    </citation>
    <scope>NUCLEOTIDE SEQUENCE</scope>
    <source>
        <strain evidence="8">GE-0905-24-140</strain>
    </source>
</reference>
<evidence type="ECO:0000256" key="6">
    <source>
        <dbReference type="RuleBase" id="RU361230"/>
    </source>
</evidence>
<feature type="coiled-coil region" evidence="7">
    <location>
        <begin position="622"/>
        <end position="656"/>
    </location>
</feature>
<protein>
    <recommendedName>
        <fullName evidence="6">Capsid protein</fullName>
    </recommendedName>
</protein>
<comment type="similarity">
    <text evidence="2 6">Belongs to the anelloviridae capsid protein family.</text>
</comment>
<evidence type="ECO:0000256" key="5">
    <source>
        <dbReference type="ARBA" id="ARBA00022844"/>
    </source>
</evidence>
<name>A0AAU8H4L3_9VIRU</name>
<keyword evidence="3 6" id="KW-1140">T=1 icosahedral capsid protein</keyword>